<comment type="caution">
    <text evidence="13">The sequence shown here is derived from an EMBL/GenBank/DDBJ whole genome shotgun (WGS) entry which is preliminary data.</text>
</comment>
<keyword evidence="10" id="KW-0175">Coiled coil</keyword>
<sequence>MQSQKTCYEQQKIPHEDVHVKVVVRCRPCAEASEVLELRPAQKEICVFDVHKGPQEHRYISNRNRASTADDHSRSVSNHGLSIHGLRQQPTEAKSYVFDGVCGPDTTQEELFEAHIVPLVEEVLQGFNCTIFAYGQTGTGKTYTMEGDWNRDLGSEPSTPNLGENVPTPNTIRAGRTPLKTPSKMCVGSGIPTPPLGGYNGNIQLPKGVGMIPRSVALIFKRLNKMNCESSLKVSFLEIYNEDLVDLLQMGDKLPLRIYDNTLVTRGLAVKNLTEIPVSSLPEVYKVLSHATKKRKTAETSLNRQSSRSHSIFAITITIKEISTDGEDVIRIGKLNLVDLAGSENIQRSGTDSNTLRTKEAGIINQSLVALGRVINALITPSSYVPYRDSKLTRLLQDSLGGRTKTCIIATISSSIHNFDETLSTLDYAHRAKHIKNTPQVNQRMSQKFLMKELHAELDKLKRELQIARERSGEVHLTNETYKEIELQLYEFHELQKTSNNMKIKLEQELTASNNKLNEYKLESEQYFQELRELNDDYNNLRNELNKINQDYYLETRVSEKLWGLATSLKNKESYFEQHFLAIGSYLLSFIQHYERLLDHALEFQHKNTNVNNQLINENDSYLTTYLEIIDRIKTIIKGDLEKSMRYVKNIIVALEKSQNLALELFENLTTQCQNMTGFCEAAFRKTHQLYAEKFTETLAVIKNEFGTKLIVGLYKLIEKSEDVRSYITKTEATWNQSSSSSIKMIEDIGRESGEYCRNVQAWYRKVYKDGSAGDGSHATGSIRAGSPSWQGGKSEMDINKRPCVVESLKTNLKEFNGTLMDSVKLRLAGQEALLNEQIRMIVSSQAKFGRDLMDRLSSVLEKEQDRILKEVAGLERWSEGVMREFVSRSENSAGRMSPLVAGVRDSVQGFQRQRKQDLDFFNEFSATTFSNAKEIGKDWQSLCNRLDDDELPKTLAQELETTIGTLVAVRDKTDNLIRENAGLQQRTMEGLFSSVDRLANFQSGCIHGWPATSEEQESTERGSRRDAGSGRNAESRREAREQEASVEQPKEYIQRDDVPNGQCDEDAGMNLEEEGTEIAKQVDDDGGGQLHSLDQLALRLRETLGVERLSALKSLIDFQLEFREGIVNEFQDKIGEAQNVATQCKTNVLNGCPTEAVFSLEFYREQEEESVATTKSFFI</sequence>
<evidence type="ECO:0000256" key="2">
    <source>
        <dbReference type="ARBA" id="ARBA00022490"/>
    </source>
</evidence>
<evidence type="ECO:0000256" key="4">
    <source>
        <dbReference type="ARBA" id="ARBA00022741"/>
    </source>
</evidence>
<dbReference type="EMBL" id="AFNH02001200">
    <property type="protein sequence ID" value="EZG43731.1"/>
    <property type="molecule type" value="Genomic_DNA"/>
</dbReference>
<evidence type="ECO:0000256" key="9">
    <source>
        <dbReference type="PROSITE-ProRule" id="PRU00283"/>
    </source>
</evidence>
<keyword evidence="7" id="KW-0206">Cytoskeleton</keyword>
<dbReference type="RefSeq" id="XP_011133040.1">
    <property type="nucleotide sequence ID" value="XM_011134738.1"/>
</dbReference>
<dbReference type="FunFam" id="3.40.850.10:FF:000019">
    <property type="entry name" value="Kinesin-like protein KIN-5D"/>
    <property type="match status" value="1"/>
</dbReference>
<dbReference type="InterPro" id="IPR027417">
    <property type="entry name" value="P-loop_NTPase"/>
</dbReference>
<dbReference type="PANTHER" id="PTHR47970">
    <property type="entry name" value="KINESIN-LIKE PROTEIN KIF11"/>
    <property type="match status" value="1"/>
</dbReference>
<proteinExistence type="inferred from homology"/>
<feature type="compositionally biased region" description="Basic and acidic residues" evidence="11">
    <location>
        <begin position="1019"/>
        <end position="1059"/>
    </location>
</feature>
<evidence type="ECO:0000256" key="8">
    <source>
        <dbReference type="ARBA" id="ARBA00034704"/>
    </source>
</evidence>
<keyword evidence="4 9" id="KW-0547">Nucleotide-binding</keyword>
<evidence type="ECO:0000313" key="14">
    <source>
        <dbReference type="Proteomes" id="UP000019763"/>
    </source>
</evidence>
<dbReference type="InterPro" id="IPR036961">
    <property type="entry name" value="Kinesin_motor_dom_sf"/>
</dbReference>
<evidence type="ECO:0000256" key="10">
    <source>
        <dbReference type="SAM" id="Coils"/>
    </source>
</evidence>
<dbReference type="GO" id="GO:0090307">
    <property type="term" value="P:mitotic spindle assembly"/>
    <property type="evidence" value="ECO:0007669"/>
    <property type="project" value="TreeGrafter"/>
</dbReference>
<feature type="coiled-coil region" evidence="10">
    <location>
        <begin position="503"/>
        <end position="551"/>
    </location>
</feature>
<evidence type="ECO:0000256" key="1">
    <source>
        <dbReference type="ARBA" id="ARBA00004245"/>
    </source>
</evidence>
<keyword evidence="14" id="KW-1185">Reference proteome</keyword>
<dbReference type="GO" id="GO:0008017">
    <property type="term" value="F:microtubule binding"/>
    <property type="evidence" value="ECO:0007669"/>
    <property type="project" value="InterPro"/>
</dbReference>
<keyword evidence="2" id="KW-0963">Cytoplasm</keyword>
<evidence type="ECO:0000313" key="13">
    <source>
        <dbReference type="EMBL" id="EZG43731.1"/>
    </source>
</evidence>
<evidence type="ECO:0000256" key="6">
    <source>
        <dbReference type="ARBA" id="ARBA00023175"/>
    </source>
</evidence>
<dbReference type="Proteomes" id="UP000019763">
    <property type="component" value="Unassembled WGS sequence"/>
</dbReference>
<keyword evidence="3" id="KW-0493">Microtubule</keyword>
<dbReference type="Pfam" id="PF00225">
    <property type="entry name" value="Kinesin"/>
    <property type="match status" value="2"/>
</dbReference>
<reference evidence="13" key="1">
    <citation type="submission" date="2013-12" db="EMBL/GenBank/DDBJ databases">
        <authorList>
            <person name="Omoto C.K."/>
            <person name="Sibley D."/>
            <person name="Venepally P."/>
            <person name="Hadjithomas M."/>
            <person name="Karamycheva S."/>
            <person name="Brunk B."/>
            <person name="Roos D."/>
            <person name="Caler E."/>
            <person name="Lorenzi H."/>
        </authorList>
    </citation>
    <scope>NUCLEOTIDE SEQUENCE</scope>
</reference>
<dbReference type="GO" id="GO:0005876">
    <property type="term" value="C:spindle microtubule"/>
    <property type="evidence" value="ECO:0007669"/>
    <property type="project" value="TreeGrafter"/>
</dbReference>
<dbReference type="GO" id="GO:0008574">
    <property type="term" value="F:plus-end-directed microtubule motor activity"/>
    <property type="evidence" value="ECO:0007669"/>
    <property type="project" value="TreeGrafter"/>
</dbReference>
<comment type="subcellular location">
    <subcellularLocation>
        <location evidence="1">Cytoplasm</location>
        <location evidence="1">Cytoskeleton</location>
    </subcellularLocation>
</comment>
<feature type="region of interest" description="Disordered" evidence="11">
    <location>
        <begin position="153"/>
        <end position="185"/>
    </location>
</feature>
<dbReference type="SUPFAM" id="SSF52540">
    <property type="entry name" value="P-loop containing nucleoside triphosphate hydrolases"/>
    <property type="match status" value="1"/>
</dbReference>
<feature type="region of interest" description="Disordered" evidence="11">
    <location>
        <begin position="64"/>
        <end position="83"/>
    </location>
</feature>
<dbReference type="InterPro" id="IPR019821">
    <property type="entry name" value="Kinesin_motor_CS"/>
</dbReference>
<dbReference type="SMART" id="SM00129">
    <property type="entry name" value="KISc"/>
    <property type="match status" value="1"/>
</dbReference>
<feature type="binding site" evidence="9">
    <location>
        <begin position="135"/>
        <end position="142"/>
    </location>
    <ligand>
        <name>ATP</name>
        <dbReference type="ChEBI" id="CHEBI:30616"/>
    </ligand>
</feature>
<feature type="domain" description="Kinesin motor" evidence="12">
    <location>
        <begin position="19"/>
        <end position="435"/>
    </location>
</feature>
<gene>
    <name evidence="13" type="ORF">GNI_160990</name>
</gene>
<evidence type="ECO:0000256" key="7">
    <source>
        <dbReference type="ARBA" id="ARBA00023212"/>
    </source>
</evidence>
<dbReference type="InterPro" id="IPR001752">
    <property type="entry name" value="Kinesin_motor_dom"/>
</dbReference>
<evidence type="ECO:0000256" key="11">
    <source>
        <dbReference type="SAM" id="MobiDB-lite"/>
    </source>
</evidence>
<dbReference type="GO" id="GO:0051231">
    <property type="term" value="P:spindle elongation"/>
    <property type="evidence" value="ECO:0007669"/>
    <property type="project" value="TreeGrafter"/>
</dbReference>
<organism evidence="13 14">
    <name type="scientific">Gregarina niphandrodes</name>
    <name type="common">Septate eugregarine</name>
    <dbReference type="NCBI Taxonomy" id="110365"/>
    <lineage>
        <taxon>Eukaryota</taxon>
        <taxon>Sar</taxon>
        <taxon>Alveolata</taxon>
        <taxon>Apicomplexa</taxon>
        <taxon>Conoidasida</taxon>
        <taxon>Gregarinasina</taxon>
        <taxon>Eugregarinorida</taxon>
        <taxon>Gregarinidae</taxon>
        <taxon>Gregarina</taxon>
    </lineage>
</organism>
<protein>
    <submittedName>
        <fullName evidence="13">Kinesin motor domain protein</fullName>
    </submittedName>
</protein>
<dbReference type="InterPro" id="IPR047149">
    <property type="entry name" value="KIF11-like"/>
</dbReference>
<dbReference type="GO" id="GO:0007018">
    <property type="term" value="P:microtubule-based movement"/>
    <property type="evidence" value="ECO:0007669"/>
    <property type="project" value="InterPro"/>
</dbReference>
<feature type="region of interest" description="Disordered" evidence="11">
    <location>
        <begin position="1010"/>
        <end position="1063"/>
    </location>
</feature>
<dbReference type="GO" id="GO:0072686">
    <property type="term" value="C:mitotic spindle"/>
    <property type="evidence" value="ECO:0007669"/>
    <property type="project" value="TreeGrafter"/>
</dbReference>
<dbReference type="GeneID" id="22915580"/>
<evidence type="ECO:0000256" key="3">
    <source>
        <dbReference type="ARBA" id="ARBA00022701"/>
    </source>
</evidence>
<evidence type="ECO:0000256" key="5">
    <source>
        <dbReference type="ARBA" id="ARBA00022840"/>
    </source>
</evidence>
<dbReference type="PRINTS" id="PR00380">
    <property type="entry name" value="KINESINHEAVY"/>
</dbReference>
<name>A0A023AYJ4_GRENI</name>
<evidence type="ECO:0000259" key="12">
    <source>
        <dbReference type="PROSITE" id="PS50067"/>
    </source>
</evidence>
<accession>A0A023AYJ4</accession>
<comment type="similarity">
    <text evidence="8">Belongs to the TRAFAC class myosin-kinesin ATPase superfamily. Kinesin family. KIN-5/BimC subfamily.</text>
</comment>
<dbReference type="OrthoDB" id="3176171at2759"/>
<dbReference type="PROSITE" id="PS00411">
    <property type="entry name" value="KINESIN_MOTOR_1"/>
    <property type="match status" value="1"/>
</dbReference>
<dbReference type="AlphaFoldDB" id="A0A023AYJ4"/>
<keyword evidence="5 9" id="KW-0067">ATP-binding</keyword>
<dbReference type="VEuPathDB" id="CryptoDB:GNI_160990"/>
<feature type="region of interest" description="Disordered" evidence="11">
    <location>
        <begin position="773"/>
        <end position="794"/>
    </location>
</feature>
<dbReference type="PANTHER" id="PTHR47970:SF12">
    <property type="entry name" value="KINESIN FAMILY MEMBER 11"/>
    <property type="match status" value="1"/>
</dbReference>
<feature type="compositionally biased region" description="Polar residues" evidence="11">
    <location>
        <begin position="156"/>
        <end position="171"/>
    </location>
</feature>
<dbReference type="PROSITE" id="PS50067">
    <property type="entry name" value="KINESIN_MOTOR_2"/>
    <property type="match status" value="1"/>
</dbReference>
<dbReference type="eggNOG" id="KOG0243">
    <property type="taxonomic scope" value="Eukaryota"/>
</dbReference>
<dbReference type="Gene3D" id="3.40.850.10">
    <property type="entry name" value="Kinesin motor domain"/>
    <property type="match status" value="1"/>
</dbReference>
<keyword evidence="6 9" id="KW-0505">Motor protein</keyword>
<dbReference type="GO" id="GO:0005524">
    <property type="term" value="F:ATP binding"/>
    <property type="evidence" value="ECO:0007669"/>
    <property type="project" value="UniProtKB-UniRule"/>
</dbReference>